<dbReference type="AlphaFoldDB" id="A0ABD2YIE1"/>
<accession>A0ABD2YIE1</accession>
<name>A0ABD2YIE1_9GENT</name>
<organism evidence="2 3">
    <name type="scientific">Cinchona calisaya</name>
    <dbReference type="NCBI Taxonomy" id="153742"/>
    <lineage>
        <taxon>Eukaryota</taxon>
        <taxon>Viridiplantae</taxon>
        <taxon>Streptophyta</taxon>
        <taxon>Embryophyta</taxon>
        <taxon>Tracheophyta</taxon>
        <taxon>Spermatophyta</taxon>
        <taxon>Magnoliopsida</taxon>
        <taxon>eudicotyledons</taxon>
        <taxon>Gunneridae</taxon>
        <taxon>Pentapetalae</taxon>
        <taxon>asterids</taxon>
        <taxon>lamiids</taxon>
        <taxon>Gentianales</taxon>
        <taxon>Rubiaceae</taxon>
        <taxon>Cinchonoideae</taxon>
        <taxon>Cinchoneae</taxon>
        <taxon>Cinchona</taxon>
    </lineage>
</organism>
<reference evidence="2 3" key="1">
    <citation type="submission" date="2024-11" db="EMBL/GenBank/DDBJ databases">
        <title>A near-complete genome assembly of Cinchona calisaya.</title>
        <authorList>
            <person name="Lian D.C."/>
            <person name="Zhao X.W."/>
            <person name="Wei L."/>
        </authorList>
    </citation>
    <scope>NUCLEOTIDE SEQUENCE [LARGE SCALE GENOMIC DNA]</scope>
    <source>
        <tissue evidence="2">Nenye</tissue>
    </source>
</reference>
<comment type="caution">
    <text evidence="2">The sequence shown here is derived from an EMBL/GenBank/DDBJ whole genome shotgun (WGS) entry which is preliminary data.</text>
</comment>
<feature type="domain" description="Isopenicillin N synthase-like Fe(2+) 2OG dioxygenase" evidence="1">
    <location>
        <begin position="59"/>
        <end position="91"/>
    </location>
</feature>
<dbReference type="EMBL" id="JBJUIK010000013">
    <property type="protein sequence ID" value="KAL3506092.1"/>
    <property type="molecule type" value="Genomic_DNA"/>
</dbReference>
<protein>
    <recommendedName>
        <fullName evidence="1">Isopenicillin N synthase-like Fe(2+) 2OG dioxygenase domain-containing protein</fullName>
    </recommendedName>
</protein>
<dbReference type="Proteomes" id="UP001630127">
    <property type="component" value="Unassembled WGS sequence"/>
</dbReference>
<dbReference type="Pfam" id="PF03171">
    <property type="entry name" value="2OG-FeII_Oxy"/>
    <property type="match status" value="1"/>
</dbReference>
<keyword evidence="3" id="KW-1185">Reference proteome</keyword>
<dbReference type="InterPro" id="IPR027443">
    <property type="entry name" value="IPNS-like_sf"/>
</dbReference>
<dbReference type="SUPFAM" id="SSF51197">
    <property type="entry name" value="Clavaminate synthase-like"/>
    <property type="match status" value="1"/>
</dbReference>
<dbReference type="InterPro" id="IPR044861">
    <property type="entry name" value="IPNS-like_FE2OG_OXY"/>
</dbReference>
<gene>
    <name evidence="2" type="ORF">ACH5RR_031474</name>
</gene>
<evidence type="ECO:0000313" key="2">
    <source>
        <dbReference type="EMBL" id="KAL3506092.1"/>
    </source>
</evidence>
<proteinExistence type="predicted"/>
<sequence length="98" mass="10848">MSRCNNGTFDRIQMKRSVTWGDYVSCATDHLPADLQGLPGEFGSNWWSSSASPKSMGLCHPLPGALVVNLGDMQQPITNDRFKSKNHRVLAKDMGLRI</sequence>
<evidence type="ECO:0000259" key="1">
    <source>
        <dbReference type="Pfam" id="PF03171"/>
    </source>
</evidence>
<dbReference type="Gene3D" id="2.60.120.330">
    <property type="entry name" value="B-lactam Antibiotic, Isopenicillin N Synthase, Chain"/>
    <property type="match status" value="1"/>
</dbReference>
<evidence type="ECO:0000313" key="3">
    <source>
        <dbReference type="Proteomes" id="UP001630127"/>
    </source>
</evidence>